<feature type="domain" description="N-acetyltransferase" evidence="1">
    <location>
        <begin position="7"/>
        <end position="174"/>
    </location>
</feature>
<reference evidence="2 3" key="1">
    <citation type="journal article" date="2015" name="Microbiome">
        <title>Genomic resolution of linkages in carbon, nitrogen, and sulfur cycling among widespread estuary sediment bacteria.</title>
        <authorList>
            <person name="Baker B.J."/>
            <person name="Lazar C.S."/>
            <person name="Teske A.P."/>
            <person name="Dick G.J."/>
        </authorList>
    </citation>
    <scope>NUCLEOTIDE SEQUENCE [LARGE SCALE GENOMIC DNA]</scope>
    <source>
        <strain evidence="2">SM23_40</strain>
    </source>
</reference>
<dbReference type="SUPFAM" id="SSF55729">
    <property type="entry name" value="Acyl-CoA N-acyltransferases (Nat)"/>
    <property type="match status" value="1"/>
</dbReference>
<dbReference type="EMBL" id="LJUI01000046">
    <property type="protein sequence ID" value="KPK69138.1"/>
    <property type="molecule type" value="Genomic_DNA"/>
</dbReference>
<evidence type="ECO:0000313" key="2">
    <source>
        <dbReference type="EMBL" id="KPK69138.1"/>
    </source>
</evidence>
<evidence type="ECO:0000313" key="3">
    <source>
        <dbReference type="Proteomes" id="UP000051717"/>
    </source>
</evidence>
<dbReference type="Gene3D" id="3.40.630.30">
    <property type="match status" value="1"/>
</dbReference>
<dbReference type="PROSITE" id="PS51186">
    <property type="entry name" value="GNAT"/>
    <property type="match status" value="1"/>
</dbReference>
<organism evidence="2 3">
    <name type="scientific">candidate division TA06 bacterium SM23_40</name>
    <dbReference type="NCBI Taxonomy" id="1703774"/>
    <lineage>
        <taxon>Bacteria</taxon>
        <taxon>Bacteria division TA06</taxon>
    </lineage>
</organism>
<dbReference type="PANTHER" id="PTHR43072">
    <property type="entry name" value="N-ACETYLTRANSFERASE"/>
    <property type="match status" value="1"/>
</dbReference>
<protein>
    <recommendedName>
        <fullName evidence="1">N-acetyltransferase domain-containing protein</fullName>
    </recommendedName>
</protein>
<name>A0A0S8G9F0_UNCT6</name>
<dbReference type="InterPro" id="IPR000182">
    <property type="entry name" value="GNAT_dom"/>
</dbReference>
<gene>
    <name evidence="2" type="ORF">AMJ82_06315</name>
</gene>
<dbReference type="CDD" id="cd04301">
    <property type="entry name" value="NAT_SF"/>
    <property type="match status" value="1"/>
</dbReference>
<dbReference type="GO" id="GO:0016747">
    <property type="term" value="F:acyltransferase activity, transferring groups other than amino-acyl groups"/>
    <property type="evidence" value="ECO:0007669"/>
    <property type="project" value="InterPro"/>
</dbReference>
<sequence length="174" mass="19295">MKTGEEVLVRSAEPEDASGLVDAKRGIVEEGRFTLVEPDEFESSEQDEEKSIRGHAEKPGCIYLVAEVGGQTIGLLEFENGRYRRTAHSGMLSMFVRKEWRDRGVGAALLQALIDWAEESPLVEKITLAVFSTNARAIALYSKLGFEEEGRCPKDMKVAGGTYLDSVLMYRFVG</sequence>
<dbReference type="AlphaFoldDB" id="A0A0S8G9F0"/>
<proteinExistence type="predicted"/>
<comment type="caution">
    <text evidence="2">The sequence shown here is derived from an EMBL/GenBank/DDBJ whole genome shotgun (WGS) entry which is preliminary data.</text>
</comment>
<dbReference type="Proteomes" id="UP000051717">
    <property type="component" value="Unassembled WGS sequence"/>
</dbReference>
<evidence type="ECO:0000259" key="1">
    <source>
        <dbReference type="PROSITE" id="PS51186"/>
    </source>
</evidence>
<accession>A0A0S8G9F0</accession>
<dbReference type="Pfam" id="PF00583">
    <property type="entry name" value="Acetyltransf_1"/>
    <property type="match status" value="1"/>
</dbReference>
<dbReference type="InterPro" id="IPR016181">
    <property type="entry name" value="Acyl_CoA_acyltransferase"/>
</dbReference>